<evidence type="ECO:0000259" key="1">
    <source>
        <dbReference type="SMART" id="SM00843"/>
    </source>
</evidence>
<evidence type="ECO:0000313" key="3">
    <source>
        <dbReference type="Proteomes" id="UP000221937"/>
    </source>
</evidence>
<gene>
    <name evidence="2" type="ORF">BMBtpLA2_53</name>
</gene>
<sequence>MITTKTTNNLVDYYYEKVKCFVMQSETTSLYEIDREFQVGYVVAAFLIDRLENDGVISPYETCMPRKVLVRCRDEEKTI</sequence>
<reference evidence="2 3" key="1">
    <citation type="submission" date="2016-05" db="EMBL/GenBank/DDBJ databases">
        <title>Undiscovered low abundance phages are ubiquitous in bacterial genomes.</title>
        <authorList>
            <person name="Dong Z."/>
            <person name="Liu H."/>
            <person name="Zheng J."/>
            <person name="Peng D."/>
        </authorList>
    </citation>
    <scope>NUCLEOTIDE SEQUENCE [LARGE SCALE GENOMIC DNA]</scope>
</reference>
<organism evidence="2 3">
    <name type="scientific">Bacillus phage vB_BtS_BMBtp14</name>
    <dbReference type="NCBI Taxonomy" id="1868826"/>
    <lineage>
        <taxon>Viruses</taxon>
        <taxon>Duplodnaviria</taxon>
        <taxon>Heunggongvirae</taxon>
        <taxon>Uroviricota</taxon>
        <taxon>Caudoviricetes</taxon>
        <taxon>Skryabinvirinae</taxon>
        <taxon>Bembunaquatrovirus</taxon>
        <taxon>Bembunaquatrovirus BMBtp14</taxon>
    </lineage>
</organism>
<dbReference type="SMART" id="SM00843">
    <property type="entry name" value="Ftsk_gamma"/>
    <property type="match status" value="1"/>
</dbReference>
<dbReference type="InterPro" id="IPR036388">
    <property type="entry name" value="WH-like_DNA-bd_sf"/>
</dbReference>
<keyword evidence="2" id="KW-0131">Cell cycle</keyword>
<dbReference type="InterPro" id="IPR036390">
    <property type="entry name" value="WH_DNA-bd_sf"/>
</dbReference>
<proteinExistence type="predicted"/>
<name>A0A1B1P7C1_9CAUD</name>
<dbReference type="InterPro" id="IPR018541">
    <property type="entry name" value="Ftsk_gamma"/>
</dbReference>
<evidence type="ECO:0000313" key="2">
    <source>
        <dbReference type="EMBL" id="ANT40013.1"/>
    </source>
</evidence>
<dbReference type="GO" id="GO:0051301">
    <property type="term" value="P:cell division"/>
    <property type="evidence" value="ECO:0007669"/>
    <property type="project" value="UniProtKB-KW"/>
</dbReference>
<dbReference type="Proteomes" id="UP000221937">
    <property type="component" value="Segment"/>
</dbReference>
<keyword evidence="3" id="KW-1185">Reference proteome</keyword>
<protein>
    <submittedName>
        <fullName evidence="2">Cell division protein FtsK</fullName>
    </submittedName>
</protein>
<dbReference type="SUPFAM" id="SSF46785">
    <property type="entry name" value="Winged helix' DNA-binding domain"/>
    <property type="match status" value="1"/>
</dbReference>
<keyword evidence="2" id="KW-0132">Cell division</keyword>
<dbReference type="EMBL" id="KX190833">
    <property type="protein sequence ID" value="ANT40013.1"/>
    <property type="molecule type" value="Genomic_DNA"/>
</dbReference>
<feature type="domain" description="FtsK gamma" evidence="1">
    <location>
        <begin position="8"/>
        <end position="73"/>
    </location>
</feature>
<accession>A0A1B1P7C1</accession>
<dbReference type="Gene3D" id="1.10.10.10">
    <property type="entry name" value="Winged helix-like DNA-binding domain superfamily/Winged helix DNA-binding domain"/>
    <property type="match status" value="1"/>
</dbReference>
<dbReference type="Pfam" id="PF09397">
    <property type="entry name" value="FtsK_gamma"/>
    <property type="match status" value="1"/>
</dbReference>